<proteinExistence type="predicted"/>
<dbReference type="Proteomes" id="UP000095283">
    <property type="component" value="Unplaced"/>
</dbReference>
<keyword evidence="1" id="KW-1185">Reference proteome</keyword>
<sequence length="40" mass="5139">MKIFMEHIIVNLEIYWFFYKIELKNVIYKFRNVNYMFSNV</sequence>
<dbReference type="AlphaFoldDB" id="A0A1I7WYL5"/>
<name>A0A1I7WYL5_HETBA</name>
<protein>
    <submittedName>
        <fullName evidence="2">Uncharacterized protein</fullName>
    </submittedName>
</protein>
<dbReference type="WBParaSite" id="Hba_10269">
    <property type="protein sequence ID" value="Hba_10269"/>
    <property type="gene ID" value="Hba_10269"/>
</dbReference>
<organism evidence="1 2">
    <name type="scientific">Heterorhabditis bacteriophora</name>
    <name type="common">Entomopathogenic nematode worm</name>
    <dbReference type="NCBI Taxonomy" id="37862"/>
    <lineage>
        <taxon>Eukaryota</taxon>
        <taxon>Metazoa</taxon>
        <taxon>Ecdysozoa</taxon>
        <taxon>Nematoda</taxon>
        <taxon>Chromadorea</taxon>
        <taxon>Rhabditida</taxon>
        <taxon>Rhabditina</taxon>
        <taxon>Rhabditomorpha</taxon>
        <taxon>Strongyloidea</taxon>
        <taxon>Heterorhabditidae</taxon>
        <taxon>Heterorhabditis</taxon>
    </lineage>
</organism>
<accession>A0A1I7WYL5</accession>
<reference evidence="2" key="1">
    <citation type="submission" date="2016-11" db="UniProtKB">
        <authorList>
            <consortium name="WormBaseParasite"/>
        </authorList>
    </citation>
    <scope>IDENTIFICATION</scope>
</reference>
<evidence type="ECO:0000313" key="2">
    <source>
        <dbReference type="WBParaSite" id="Hba_10269"/>
    </source>
</evidence>
<evidence type="ECO:0000313" key="1">
    <source>
        <dbReference type="Proteomes" id="UP000095283"/>
    </source>
</evidence>